<feature type="domain" description="Thioredoxin" evidence="3">
    <location>
        <begin position="12"/>
        <end position="138"/>
    </location>
</feature>
<dbReference type="Gene3D" id="3.40.30.10">
    <property type="entry name" value="Glutaredoxin"/>
    <property type="match status" value="1"/>
</dbReference>
<evidence type="ECO:0000256" key="1">
    <source>
        <dbReference type="ARBA" id="ARBA00023284"/>
    </source>
</evidence>
<name>A0ABS3M6N6_9BACT</name>
<protein>
    <submittedName>
        <fullName evidence="4">Thioredoxin family protein</fullName>
    </submittedName>
</protein>
<keyword evidence="1" id="KW-0676">Redox-active center</keyword>
<comment type="caution">
    <text evidence="4">The sequence shown here is derived from an EMBL/GenBank/DDBJ whole genome shotgun (WGS) entry which is preliminary data.</text>
</comment>
<evidence type="ECO:0000256" key="2">
    <source>
        <dbReference type="SAM" id="SignalP"/>
    </source>
</evidence>
<keyword evidence="5" id="KW-1185">Reference proteome</keyword>
<gene>
    <name evidence="4" type="ORF">JHU38_08395</name>
</gene>
<evidence type="ECO:0000259" key="3">
    <source>
        <dbReference type="PROSITE" id="PS51352"/>
    </source>
</evidence>
<proteinExistence type="predicted"/>
<dbReference type="PROSITE" id="PS00194">
    <property type="entry name" value="THIOREDOXIN_1"/>
    <property type="match status" value="1"/>
</dbReference>
<evidence type="ECO:0000313" key="5">
    <source>
        <dbReference type="Proteomes" id="UP000664265"/>
    </source>
</evidence>
<reference evidence="4 5" key="1">
    <citation type="submission" date="2021-01" db="EMBL/GenBank/DDBJ databases">
        <title>Prevotella A2931 sp. nov.</title>
        <authorList>
            <person name="Buhl M."/>
            <person name="Oberhettinger P."/>
        </authorList>
    </citation>
    <scope>NUCLEOTIDE SEQUENCE [LARGE SCALE GENOMIC DNA]</scope>
    <source>
        <strain evidence="4 5">A2931</strain>
    </source>
</reference>
<dbReference type="InterPro" id="IPR017937">
    <property type="entry name" value="Thioredoxin_CS"/>
</dbReference>
<dbReference type="Pfam" id="PF13899">
    <property type="entry name" value="Thioredoxin_7"/>
    <property type="match status" value="1"/>
</dbReference>
<feature type="signal peptide" evidence="2">
    <location>
        <begin position="1"/>
        <end position="23"/>
    </location>
</feature>
<dbReference type="SUPFAM" id="SSF52833">
    <property type="entry name" value="Thioredoxin-like"/>
    <property type="match status" value="1"/>
</dbReference>
<dbReference type="Proteomes" id="UP000664265">
    <property type="component" value="Unassembled WGS sequence"/>
</dbReference>
<feature type="chain" id="PRO_5046503006" evidence="2">
    <location>
        <begin position="24"/>
        <end position="403"/>
    </location>
</feature>
<keyword evidence="2" id="KW-0732">Signal</keyword>
<sequence>MMMTLRISALGLLLLGQVLSLQAQGVAFRDVSWPELKRQARAEKKAIFVDVYTSWCGPCKKMDRDVFSKADVGSYMNGKFVSAHVDAERQKDFGLFAEYTPSAYPTFYWLDAEGNLLDVESGFLPAEEFLKRSEKALRNTIGARYRVLRQRWTAGERSPRFVREFVLDVMPKTHVDSVRIYMNRFLEGLRPDEQKSKEVGEMVILFPRSVTDDAVWRAFVGNHDEYTRLFGYEYWKKLYMNLVRVPMADRRDERRQAEILACIDRFNFPDKQLFADLRAMEKDIFGHRYGSALKQSLAIGRANEGRLPYIYMEMFYTYIIGDFFTAAYKPSKTELADMAALGEKAFRLYPCQCSLMYLAAAQARCGDYKAAYESLASLPFYQEPVLSSAVYKMLNLKRVRLGK</sequence>
<dbReference type="RefSeq" id="WP_107581881.1">
    <property type="nucleotide sequence ID" value="NZ_JAERMS010000026.1"/>
</dbReference>
<dbReference type="PROSITE" id="PS51352">
    <property type="entry name" value="THIOREDOXIN_2"/>
    <property type="match status" value="1"/>
</dbReference>
<dbReference type="InterPro" id="IPR036249">
    <property type="entry name" value="Thioredoxin-like_sf"/>
</dbReference>
<organism evidence="4 5">
    <name type="scientific">Prevotella illustrans</name>
    <dbReference type="NCBI Taxonomy" id="2800387"/>
    <lineage>
        <taxon>Bacteria</taxon>
        <taxon>Pseudomonadati</taxon>
        <taxon>Bacteroidota</taxon>
        <taxon>Bacteroidia</taxon>
        <taxon>Bacteroidales</taxon>
        <taxon>Prevotellaceae</taxon>
        <taxon>Prevotella</taxon>
    </lineage>
</organism>
<accession>A0ABS3M6N6</accession>
<dbReference type="InterPro" id="IPR013766">
    <property type="entry name" value="Thioredoxin_domain"/>
</dbReference>
<evidence type="ECO:0000313" key="4">
    <source>
        <dbReference type="EMBL" id="MBO1363786.1"/>
    </source>
</evidence>
<dbReference type="EMBL" id="JAERMS010000026">
    <property type="protein sequence ID" value="MBO1363786.1"/>
    <property type="molecule type" value="Genomic_DNA"/>
</dbReference>